<keyword evidence="1" id="KW-0732">Signal</keyword>
<organism evidence="2 3">
    <name type="scientific">Saccharothrix algeriensis</name>
    <dbReference type="NCBI Taxonomy" id="173560"/>
    <lineage>
        <taxon>Bacteria</taxon>
        <taxon>Bacillati</taxon>
        <taxon>Actinomycetota</taxon>
        <taxon>Actinomycetes</taxon>
        <taxon>Pseudonocardiales</taxon>
        <taxon>Pseudonocardiaceae</taxon>
        <taxon>Saccharothrix</taxon>
    </lineage>
</organism>
<gene>
    <name evidence="2" type="ORF">J7S33_04160</name>
</gene>
<evidence type="ECO:0008006" key="4">
    <source>
        <dbReference type="Google" id="ProtNLM"/>
    </source>
</evidence>
<dbReference type="AlphaFoldDB" id="A0A8T8I0G9"/>
<proteinExistence type="predicted"/>
<reference evidence="2" key="1">
    <citation type="submission" date="2021-04" db="EMBL/GenBank/DDBJ databases">
        <title>Saccharothrix algeriensis WGS.</title>
        <authorList>
            <person name="Stuskova K."/>
            <person name="Hakalova E."/>
            <person name="Tebbal A.B."/>
            <person name="Eichmeier A."/>
        </authorList>
    </citation>
    <scope>NUCLEOTIDE SEQUENCE</scope>
    <source>
        <strain evidence="2">NRRL B-24137</strain>
    </source>
</reference>
<evidence type="ECO:0000313" key="2">
    <source>
        <dbReference type="EMBL" id="QTR04171.1"/>
    </source>
</evidence>
<protein>
    <recommendedName>
        <fullName evidence="4">Hydrolase</fullName>
    </recommendedName>
</protein>
<evidence type="ECO:0000313" key="3">
    <source>
        <dbReference type="Proteomes" id="UP000671828"/>
    </source>
</evidence>
<name>A0A8T8I0G9_9PSEU</name>
<feature type="signal peptide" evidence="1">
    <location>
        <begin position="1"/>
        <end position="31"/>
    </location>
</feature>
<feature type="chain" id="PRO_5035918497" description="Hydrolase" evidence="1">
    <location>
        <begin position="32"/>
        <end position="119"/>
    </location>
</feature>
<feature type="non-terminal residue" evidence="2">
    <location>
        <position position="119"/>
    </location>
</feature>
<evidence type="ECO:0000256" key="1">
    <source>
        <dbReference type="SAM" id="SignalP"/>
    </source>
</evidence>
<dbReference type="Proteomes" id="UP000671828">
    <property type="component" value="Chromosome"/>
</dbReference>
<accession>A0A8T8I0G9</accession>
<sequence length="119" mass="12186">MTRNTRATGRAVALGLAALTLPVLPAAPAQAEPTGAAWSADLSVVDSDDVNVAVRGDALTLRDPAWRPAEGAGQGYLLSAERTVDRPVDRITARTLAEVPAGAAVEVDVRGRTAGGGWT</sequence>
<dbReference type="EMBL" id="CP072788">
    <property type="protein sequence ID" value="QTR04171.1"/>
    <property type="molecule type" value="Genomic_DNA"/>
</dbReference>